<sequence>MDYTKFEVDHSLINSNFLCYKLNSDKLLKKSIYLKNRPIQVDQNYNFFSKQHLQQFADGTNRFFYFKKNFGKENVFCYFDANLNIIEITQTAEGVFTETEYFTDLKDFKSNPEYYPYIELVSNNSDNYIVALGETLFYLSREKNENRFKALSCCKFEESISVLCVKIHVEGLNCVSIFVCQVLHKSLFQEVPSGGSNYLTQIDHVLLQDSILTKMETIYSIHYPKFLSYSPKHDICLVVASSGVHFNIEDLLKEFPKSKDLINSNLNYTFSENLSQVKIDIKIENIPYDSANVVISQNNLKVFVHYTTNIDSLSGCLFENVDCDGSNWSVKDN</sequence>
<dbReference type="Pfam" id="PF04969">
    <property type="entry name" value="CS"/>
    <property type="match status" value="1"/>
</dbReference>
<name>A0A177AVG7_9BILA</name>
<protein>
    <recommendedName>
        <fullName evidence="1">CS domain-containing protein</fullName>
    </recommendedName>
</protein>
<accession>A0A177AVG7</accession>
<evidence type="ECO:0000313" key="3">
    <source>
        <dbReference type="Proteomes" id="UP000078046"/>
    </source>
</evidence>
<dbReference type="EMBL" id="LWCA01001304">
    <property type="protein sequence ID" value="OAF65411.1"/>
    <property type="molecule type" value="Genomic_DNA"/>
</dbReference>
<dbReference type="PROSITE" id="PS51203">
    <property type="entry name" value="CS"/>
    <property type="match status" value="1"/>
</dbReference>
<dbReference type="InterPro" id="IPR008978">
    <property type="entry name" value="HSP20-like_chaperone"/>
</dbReference>
<dbReference type="AlphaFoldDB" id="A0A177AVG7"/>
<dbReference type="InterPro" id="IPR007052">
    <property type="entry name" value="CS_dom"/>
</dbReference>
<dbReference type="SUPFAM" id="SSF49764">
    <property type="entry name" value="HSP20-like chaperones"/>
    <property type="match status" value="1"/>
</dbReference>
<proteinExistence type="predicted"/>
<dbReference type="CDD" id="cd06463">
    <property type="entry name" value="p23_like"/>
    <property type="match status" value="1"/>
</dbReference>
<feature type="domain" description="CS" evidence="1">
    <location>
        <begin position="263"/>
        <end position="333"/>
    </location>
</feature>
<evidence type="ECO:0000313" key="2">
    <source>
        <dbReference type="EMBL" id="OAF65411.1"/>
    </source>
</evidence>
<dbReference type="Proteomes" id="UP000078046">
    <property type="component" value="Unassembled WGS sequence"/>
</dbReference>
<reference evidence="2 3" key="1">
    <citation type="submission" date="2016-04" db="EMBL/GenBank/DDBJ databases">
        <title>The genome of Intoshia linei affirms orthonectids as highly simplified spiralians.</title>
        <authorList>
            <person name="Mikhailov K.V."/>
            <person name="Slusarev G.S."/>
            <person name="Nikitin M.A."/>
            <person name="Logacheva M.D."/>
            <person name="Penin A."/>
            <person name="Aleoshin V."/>
            <person name="Panchin Y.V."/>
        </authorList>
    </citation>
    <scope>NUCLEOTIDE SEQUENCE [LARGE SCALE GENOMIC DNA]</scope>
    <source>
        <strain evidence="2">Intl2013</strain>
        <tissue evidence="2">Whole animal</tissue>
    </source>
</reference>
<evidence type="ECO:0000259" key="1">
    <source>
        <dbReference type="PROSITE" id="PS51203"/>
    </source>
</evidence>
<keyword evidence="3" id="KW-1185">Reference proteome</keyword>
<comment type="caution">
    <text evidence="2">The sequence shown here is derived from an EMBL/GenBank/DDBJ whole genome shotgun (WGS) entry which is preliminary data.</text>
</comment>
<gene>
    <name evidence="2" type="ORF">A3Q56_06802</name>
</gene>
<organism evidence="2 3">
    <name type="scientific">Intoshia linei</name>
    <dbReference type="NCBI Taxonomy" id="1819745"/>
    <lineage>
        <taxon>Eukaryota</taxon>
        <taxon>Metazoa</taxon>
        <taxon>Spiralia</taxon>
        <taxon>Lophotrochozoa</taxon>
        <taxon>Mesozoa</taxon>
        <taxon>Orthonectida</taxon>
        <taxon>Rhopaluridae</taxon>
        <taxon>Intoshia</taxon>
    </lineage>
</organism>
<dbReference type="Gene3D" id="2.60.40.790">
    <property type="match status" value="1"/>
</dbReference>